<keyword evidence="5 9" id="KW-0862">Zinc</keyword>
<name>A0A849P784_9BURK</name>
<gene>
    <name evidence="9 11" type="primary">ddpX</name>
    <name evidence="11" type="ORF">HKX39_05475</name>
</gene>
<evidence type="ECO:0000256" key="5">
    <source>
        <dbReference type="ARBA" id="ARBA00022833"/>
    </source>
</evidence>
<dbReference type="GO" id="GO:0008237">
    <property type="term" value="F:metallopeptidase activity"/>
    <property type="evidence" value="ECO:0007669"/>
    <property type="project" value="UniProtKB-KW"/>
</dbReference>
<keyword evidence="2 9" id="KW-0645">Protease</keyword>
<feature type="active site" description="Proton donor/acceptor" evidence="9">
    <location>
        <position position="162"/>
    </location>
</feature>
<feature type="site" description="Transition state stabilizer" evidence="9">
    <location>
        <position position="70"/>
    </location>
</feature>
<sequence>MNTTELKIITEETHGVKLSLAYATEDNFTGKLIYKNAICALHPDAEECLKKAVAHAKRAGYTLIIYDAFRPSKAQQRLWEFLPDSNYVTPPEKGSAHTRGVAIDLGLIDNRTGEVVDMGTGFDDMSELSHTDCADLPVDIIRNRAILLGIMLHAGFSEIKYEWWHYQLPRAFDYPMLDNDLIDVV</sequence>
<evidence type="ECO:0000256" key="9">
    <source>
        <dbReference type="HAMAP-Rule" id="MF_01924"/>
    </source>
</evidence>
<keyword evidence="12" id="KW-1185">Reference proteome</keyword>
<comment type="function">
    <text evidence="9 10">Catalyzes hydrolysis of the D-alanyl-D-alanine dipeptide.</text>
</comment>
<dbReference type="GO" id="GO:0006508">
    <property type="term" value="P:proteolysis"/>
    <property type="evidence" value="ECO:0007669"/>
    <property type="project" value="UniProtKB-KW"/>
</dbReference>
<dbReference type="AlphaFoldDB" id="A0A849P784"/>
<comment type="cofactor">
    <cofactor evidence="9">
        <name>Zn(2+)</name>
        <dbReference type="ChEBI" id="CHEBI:29105"/>
    </cofactor>
    <text evidence="9">Binds 1 zinc ion per subunit.</text>
</comment>
<dbReference type="GO" id="GO:0071555">
    <property type="term" value="P:cell wall organization"/>
    <property type="evidence" value="ECO:0007669"/>
    <property type="project" value="UniProtKB-KW"/>
</dbReference>
<dbReference type="Proteomes" id="UP000537862">
    <property type="component" value="Unassembled WGS sequence"/>
</dbReference>
<dbReference type="RefSeq" id="WP_171680326.1">
    <property type="nucleotide sequence ID" value="NZ_JABGBN010000003.1"/>
</dbReference>
<dbReference type="InterPro" id="IPR000755">
    <property type="entry name" value="A_A_dipeptidase"/>
</dbReference>
<dbReference type="EMBL" id="JABGBN010000003">
    <property type="protein sequence ID" value="NOL51625.1"/>
    <property type="molecule type" value="Genomic_DNA"/>
</dbReference>
<protein>
    <recommendedName>
        <fullName evidence="9 10">D-alanyl-D-alanine dipeptidase</fullName>
        <shortName evidence="9 10">D-Ala-D-Ala dipeptidase</shortName>
        <ecNumber evidence="9 10">3.4.13.22</ecNumber>
    </recommendedName>
</protein>
<evidence type="ECO:0000256" key="10">
    <source>
        <dbReference type="PIRNR" id="PIRNR026671"/>
    </source>
</evidence>
<feature type="binding site" evidence="9">
    <location>
        <position position="97"/>
    </location>
    <ligand>
        <name>Zn(2+)</name>
        <dbReference type="ChEBI" id="CHEBI:29105"/>
        <note>catalytic</note>
    </ligand>
</feature>
<proteinExistence type="inferred from homology"/>
<dbReference type="GO" id="GO:0160237">
    <property type="term" value="F:D-Ala-D-Ala dipeptidase activity"/>
    <property type="evidence" value="ECO:0007669"/>
    <property type="project" value="UniProtKB-EC"/>
</dbReference>
<dbReference type="PIRSF" id="PIRSF026671">
    <property type="entry name" value="AA_dipeptidase"/>
    <property type="match status" value="1"/>
</dbReference>
<dbReference type="HAMAP" id="MF_01924">
    <property type="entry name" value="A_A_dipeptidase"/>
    <property type="match status" value="1"/>
</dbReference>
<feature type="binding site" evidence="9">
    <location>
        <position position="104"/>
    </location>
    <ligand>
        <name>Zn(2+)</name>
        <dbReference type="ChEBI" id="CHEBI:29105"/>
        <note>catalytic</note>
    </ligand>
</feature>
<dbReference type="CDD" id="cd14840">
    <property type="entry name" value="D-Ala-D-Ala_dipeptidase_Aad"/>
    <property type="match status" value="1"/>
</dbReference>
<keyword evidence="6 9" id="KW-0224">Dipeptidase</keyword>
<reference evidence="11 12" key="1">
    <citation type="submission" date="2020-05" db="EMBL/GenBank/DDBJ databases">
        <authorList>
            <person name="Niu N."/>
        </authorList>
    </citation>
    <scope>NUCLEOTIDE SEQUENCE [LARGE SCALE GENOMIC DNA]</scope>
    <source>
        <strain evidence="11 12">3340-03</strain>
    </source>
</reference>
<comment type="catalytic activity">
    <reaction evidence="1 9 10">
        <text>D-alanyl-D-alanine + H2O = 2 D-alanine</text>
        <dbReference type="Rhea" id="RHEA:20661"/>
        <dbReference type="ChEBI" id="CHEBI:15377"/>
        <dbReference type="ChEBI" id="CHEBI:57416"/>
        <dbReference type="ChEBI" id="CHEBI:57822"/>
        <dbReference type="EC" id="3.4.13.22"/>
    </reaction>
</comment>
<comment type="caution">
    <text evidence="11">The sequence shown here is derived from an EMBL/GenBank/DDBJ whole genome shotgun (WGS) entry which is preliminary data.</text>
</comment>
<dbReference type="EC" id="3.4.13.22" evidence="9 10"/>
<dbReference type="PANTHER" id="PTHR43126:SF1">
    <property type="entry name" value="D-ALANYL-D-ALANINE DIPEPTIDASE"/>
    <property type="match status" value="1"/>
</dbReference>
<evidence type="ECO:0000256" key="6">
    <source>
        <dbReference type="ARBA" id="ARBA00022997"/>
    </source>
</evidence>
<dbReference type="SUPFAM" id="SSF55166">
    <property type="entry name" value="Hedgehog/DD-peptidase"/>
    <property type="match status" value="1"/>
</dbReference>
<keyword evidence="7 9" id="KW-0482">Metalloprotease</keyword>
<dbReference type="PANTHER" id="PTHR43126">
    <property type="entry name" value="D-ALANYL-D-ALANINE DIPEPTIDASE"/>
    <property type="match status" value="1"/>
</dbReference>
<accession>A0A849P784</accession>
<comment type="similarity">
    <text evidence="9 10">Belongs to the peptidase M15D family.</text>
</comment>
<dbReference type="GO" id="GO:0008270">
    <property type="term" value="F:zinc ion binding"/>
    <property type="evidence" value="ECO:0007669"/>
    <property type="project" value="UniProtKB-UniRule"/>
</dbReference>
<keyword evidence="3 9" id="KW-0479">Metal-binding</keyword>
<dbReference type="NCBIfam" id="NF007557">
    <property type="entry name" value="PRK10178.1"/>
    <property type="match status" value="1"/>
</dbReference>
<evidence type="ECO:0000313" key="11">
    <source>
        <dbReference type="EMBL" id="NOL51625.1"/>
    </source>
</evidence>
<dbReference type="Gene3D" id="3.30.1380.10">
    <property type="match status" value="1"/>
</dbReference>
<evidence type="ECO:0000256" key="2">
    <source>
        <dbReference type="ARBA" id="ARBA00022670"/>
    </source>
</evidence>
<keyword evidence="4 9" id="KW-0378">Hydrolase</keyword>
<evidence type="ECO:0000256" key="1">
    <source>
        <dbReference type="ARBA" id="ARBA00001362"/>
    </source>
</evidence>
<dbReference type="Pfam" id="PF01427">
    <property type="entry name" value="Peptidase_M15"/>
    <property type="match status" value="1"/>
</dbReference>
<organism evidence="11 12">
    <name type="scientific">Pelistega suis</name>
    <dbReference type="NCBI Taxonomy" id="1631957"/>
    <lineage>
        <taxon>Bacteria</taxon>
        <taxon>Pseudomonadati</taxon>
        <taxon>Pseudomonadota</taxon>
        <taxon>Betaproteobacteria</taxon>
        <taxon>Burkholderiales</taxon>
        <taxon>Alcaligenaceae</taxon>
        <taxon>Pelistega</taxon>
    </lineage>
</organism>
<evidence type="ECO:0000256" key="8">
    <source>
        <dbReference type="ARBA" id="ARBA00023316"/>
    </source>
</evidence>
<evidence type="ECO:0000256" key="7">
    <source>
        <dbReference type="ARBA" id="ARBA00023049"/>
    </source>
</evidence>
<dbReference type="InterPro" id="IPR009045">
    <property type="entry name" value="Zn_M74/Hedgehog-like"/>
</dbReference>
<feature type="binding site" evidence="9">
    <location>
        <position position="165"/>
    </location>
    <ligand>
        <name>Zn(2+)</name>
        <dbReference type="ChEBI" id="CHEBI:29105"/>
        <note>catalytic</note>
    </ligand>
</feature>
<evidence type="ECO:0000256" key="4">
    <source>
        <dbReference type="ARBA" id="ARBA00022801"/>
    </source>
</evidence>
<keyword evidence="8 10" id="KW-0961">Cell wall biogenesis/degradation</keyword>
<evidence type="ECO:0000313" key="12">
    <source>
        <dbReference type="Proteomes" id="UP000537862"/>
    </source>
</evidence>
<evidence type="ECO:0000256" key="3">
    <source>
        <dbReference type="ARBA" id="ARBA00022723"/>
    </source>
</evidence>